<sequence length="160" mass="18888">MCDKSPFYKFDKSKFNKAPAHSEVAKKIPSEILKESMCRKKASSHEDKASAQVSQNKEVHQELRNSHKKRHLKHQRKYFEDSSSSEFFKSIAKNSYEKSEYHQVSTPKLKKHAERVHRRLKKTRSHFRYGRTEPDKVYLIKKVFELSNCALKPYALTELS</sequence>
<evidence type="ECO:0000313" key="3">
    <source>
        <dbReference type="Proteomes" id="UP001295684"/>
    </source>
</evidence>
<gene>
    <name evidence="2" type="ORF">ECRASSUSDP1_LOCUS2409</name>
</gene>
<feature type="compositionally biased region" description="Basic residues" evidence="1">
    <location>
        <begin position="66"/>
        <end position="76"/>
    </location>
</feature>
<protein>
    <submittedName>
        <fullName evidence="2">Uncharacterized protein</fullName>
    </submittedName>
</protein>
<comment type="caution">
    <text evidence="2">The sequence shown here is derived from an EMBL/GenBank/DDBJ whole genome shotgun (WGS) entry which is preliminary data.</text>
</comment>
<organism evidence="2 3">
    <name type="scientific">Euplotes crassus</name>
    <dbReference type="NCBI Taxonomy" id="5936"/>
    <lineage>
        <taxon>Eukaryota</taxon>
        <taxon>Sar</taxon>
        <taxon>Alveolata</taxon>
        <taxon>Ciliophora</taxon>
        <taxon>Intramacronucleata</taxon>
        <taxon>Spirotrichea</taxon>
        <taxon>Hypotrichia</taxon>
        <taxon>Euplotida</taxon>
        <taxon>Euplotidae</taxon>
        <taxon>Moneuplotes</taxon>
    </lineage>
</organism>
<dbReference type="Proteomes" id="UP001295684">
    <property type="component" value="Unassembled WGS sequence"/>
</dbReference>
<reference evidence="2" key="1">
    <citation type="submission" date="2023-07" db="EMBL/GenBank/DDBJ databases">
        <authorList>
            <consortium name="AG Swart"/>
            <person name="Singh M."/>
            <person name="Singh A."/>
            <person name="Seah K."/>
            <person name="Emmerich C."/>
        </authorList>
    </citation>
    <scope>NUCLEOTIDE SEQUENCE</scope>
    <source>
        <strain evidence="2">DP1</strain>
    </source>
</reference>
<evidence type="ECO:0000313" key="2">
    <source>
        <dbReference type="EMBL" id="CAI2361099.1"/>
    </source>
</evidence>
<accession>A0AAD1U8N5</accession>
<feature type="region of interest" description="Disordered" evidence="1">
    <location>
        <begin position="36"/>
        <end position="76"/>
    </location>
</feature>
<feature type="region of interest" description="Disordered" evidence="1">
    <location>
        <begin position="99"/>
        <end position="126"/>
    </location>
</feature>
<proteinExistence type="predicted"/>
<feature type="compositionally biased region" description="Basic and acidic residues" evidence="1">
    <location>
        <begin position="36"/>
        <end position="49"/>
    </location>
</feature>
<name>A0AAD1U8N5_EUPCR</name>
<dbReference type="AlphaFoldDB" id="A0AAD1U8N5"/>
<evidence type="ECO:0000256" key="1">
    <source>
        <dbReference type="SAM" id="MobiDB-lite"/>
    </source>
</evidence>
<feature type="compositionally biased region" description="Basic residues" evidence="1">
    <location>
        <begin position="108"/>
        <end position="126"/>
    </location>
</feature>
<dbReference type="EMBL" id="CAMPGE010002299">
    <property type="protein sequence ID" value="CAI2361099.1"/>
    <property type="molecule type" value="Genomic_DNA"/>
</dbReference>
<keyword evidence="3" id="KW-1185">Reference proteome</keyword>